<name>A0A7Z7N7B1_9BURK</name>
<comment type="caution">
    <text evidence="1">The sequence shown here is derived from an EMBL/GenBank/DDBJ whole genome shotgun (WGS) entry which is preliminary data.</text>
</comment>
<accession>A0A7Z7N7B1</accession>
<evidence type="ECO:0000313" key="2">
    <source>
        <dbReference type="Proteomes" id="UP000219522"/>
    </source>
</evidence>
<reference evidence="1 2" key="1">
    <citation type="submission" date="2017-09" db="EMBL/GenBank/DDBJ databases">
        <authorList>
            <person name="Varghese N."/>
            <person name="Submissions S."/>
        </authorList>
    </citation>
    <scope>NUCLEOTIDE SEQUENCE [LARGE SCALE GENOMIC DNA]</scope>
    <source>
        <strain evidence="1 2">OK806</strain>
    </source>
</reference>
<gene>
    <name evidence="1" type="ORF">SAMN05446927_7422</name>
</gene>
<dbReference type="RefSeq" id="WP_062638027.1">
    <property type="nucleotide sequence ID" value="NZ_FCOG02000028.1"/>
</dbReference>
<protein>
    <submittedName>
        <fullName evidence="1">Uncharacterized protein</fullName>
    </submittedName>
</protein>
<keyword evidence="2" id="KW-1185">Reference proteome</keyword>
<sequence length="99" mass="11109">MTADLDERVTRRLSTLRAWCRKEGIDVTPGGEISEEAATRAVGYRGTEALAVQRAEGRLSPLLRVRRLGRSYLYDLASCALFVETGYDAMIDENVTRRD</sequence>
<organism evidence="1 2">
    <name type="scientific">Caballeronia arationis</name>
    <dbReference type="NCBI Taxonomy" id="1777142"/>
    <lineage>
        <taxon>Bacteria</taxon>
        <taxon>Pseudomonadati</taxon>
        <taxon>Pseudomonadota</taxon>
        <taxon>Betaproteobacteria</taxon>
        <taxon>Burkholderiales</taxon>
        <taxon>Burkholderiaceae</taxon>
        <taxon>Caballeronia</taxon>
    </lineage>
</organism>
<dbReference type="Proteomes" id="UP000219522">
    <property type="component" value="Unassembled WGS sequence"/>
</dbReference>
<dbReference type="EMBL" id="OCSU01000003">
    <property type="protein sequence ID" value="SOE88799.1"/>
    <property type="molecule type" value="Genomic_DNA"/>
</dbReference>
<proteinExistence type="predicted"/>
<dbReference type="AlphaFoldDB" id="A0A7Z7N7B1"/>
<evidence type="ECO:0000313" key="1">
    <source>
        <dbReference type="EMBL" id="SOE88799.1"/>
    </source>
</evidence>